<accession>A0A401U252</accession>
<feature type="non-terminal residue" evidence="1">
    <location>
        <position position="151"/>
    </location>
</feature>
<proteinExistence type="predicted"/>
<organism evidence="1 2">
    <name type="scientific">Chiloscyllium punctatum</name>
    <name type="common">Brownbanded bambooshark</name>
    <name type="synonym">Hemiscyllium punctatum</name>
    <dbReference type="NCBI Taxonomy" id="137246"/>
    <lineage>
        <taxon>Eukaryota</taxon>
        <taxon>Metazoa</taxon>
        <taxon>Chordata</taxon>
        <taxon>Craniata</taxon>
        <taxon>Vertebrata</taxon>
        <taxon>Chondrichthyes</taxon>
        <taxon>Elasmobranchii</taxon>
        <taxon>Galeomorphii</taxon>
        <taxon>Galeoidea</taxon>
        <taxon>Orectolobiformes</taxon>
        <taxon>Hemiscylliidae</taxon>
        <taxon>Chiloscyllium</taxon>
    </lineage>
</organism>
<name>A0A401U252_CHIPU</name>
<sequence length="151" mass="16983">MRADVQVAIDKLFTDPIHFFGIHEEYRYETLDFAALMKAGRNAPAIAPPQYRDVDIGEAEPVKCLVNGLWLCRTGELRYAVLLTFYREYNHEPSLRIEIALPAGAAGNAFVQRTFAELETAVHAARSYRGKILSLEDGANYRGRSRGLTVH</sequence>
<gene>
    <name evidence="1" type="ORF">chiPu_0033160</name>
</gene>
<dbReference type="Proteomes" id="UP000287033">
    <property type="component" value="Unassembled WGS sequence"/>
</dbReference>
<evidence type="ECO:0000313" key="2">
    <source>
        <dbReference type="Proteomes" id="UP000287033"/>
    </source>
</evidence>
<dbReference type="EMBL" id="BEZZ01255827">
    <property type="protein sequence ID" value="GCC48962.1"/>
    <property type="molecule type" value="Genomic_DNA"/>
</dbReference>
<keyword evidence="2" id="KW-1185">Reference proteome</keyword>
<evidence type="ECO:0000313" key="1">
    <source>
        <dbReference type="EMBL" id="GCC48962.1"/>
    </source>
</evidence>
<comment type="caution">
    <text evidence="1">The sequence shown here is derived from an EMBL/GenBank/DDBJ whole genome shotgun (WGS) entry which is preliminary data.</text>
</comment>
<dbReference type="AlphaFoldDB" id="A0A401U252"/>
<protein>
    <submittedName>
        <fullName evidence="1">Uncharacterized protein</fullName>
    </submittedName>
</protein>
<reference evidence="1 2" key="1">
    <citation type="journal article" date="2018" name="Nat. Ecol. Evol.">
        <title>Shark genomes provide insights into elasmobranch evolution and the origin of vertebrates.</title>
        <authorList>
            <person name="Hara Y"/>
            <person name="Yamaguchi K"/>
            <person name="Onimaru K"/>
            <person name="Kadota M"/>
            <person name="Koyanagi M"/>
            <person name="Keeley SD"/>
            <person name="Tatsumi K"/>
            <person name="Tanaka K"/>
            <person name="Motone F"/>
            <person name="Kageyama Y"/>
            <person name="Nozu R"/>
            <person name="Adachi N"/>
            <person name="Nishimura O"/>
            <person name="Nakagawa R"/>
            <person name="Tanegashima C"/>
            <person name="Kiyatake I"/>
            <person name="Matsumoto R"/>
            <person name="Murakumo K"/>
            <person name="Nishida K"/>
            <person name="Terakita A"/>
            <person name="Kuratani S"/>
            <person name="Sato K"/>
            <person name="Hyodo S Kuraku.S."/>
        </authorList>
    </citation>
    <scope>NUCLEOTIDE SEQUENCE [LARGE SCALE GENOMIC DNA]</scope>
</reference>